<dbReference type="Gene3D" id="3.90.580.10">
    <property type="entry name" value="Zinc finger, CHC2-type domain"/>
    <property type="match status" value="1"/>
</dbReference>
<dbReference type="PANTHER" id="PTHR30313">
    <property type="entry name" value="DNA PRIMASE"/>
    <property type="match status" value="1"/>
</dbReference>
<evidence type="ECO:0000256" key="5">
    <source>
        <dbReference type="ARBA" id="ARBA00022705"/>
    </source>
</evidence>
<comment type="cofactor">
    <cofactor evidence="12 13 14">
        <name>Zn(2+)</name>
        <dbReference type="ChEBI" id="CHEBI:29105"/>
    </cofactor>
    <text evidence="12 13 14">Binds 1 zinc ion per monomer.</text>
</comment>
<evidence type="ECO:0000256" key="3">
    <source>
        <dbReference type="ARBA" id="ARBA00022679"/>
    </source>
</evidence>
<evidence type="ECO:0000256" key="12">
    <source>
        <dbReference type="HAMAP-Rule" id="MF_00974"/>
    </source>
</evidence>
<dbReference type="KEGG" id="ruj:E5Z56_00285"/>
<dbReference type="GO" id="GO:0003677">
    <property type="term" value="F:DNA binding"/>
    <property type="evidence" value="ECO:0007669"/>
    <property type="project" value="UniProtKB-KW"/>
</dbReference>
<feature type="zinc finger region" description="CHC2-type" evidence="12 14">
    <location>
        <begin position="38"/>
        <end position="62"/>
    </location>
</feature>
<dbReference type="GO" id="GO:0006269">
    <property type="term" value="P:DNA replication, synthesis of primer"/>
    <property type="evidence" value="ECO:0007669"/>
    <property type="project" value="UniProtKB-UniRule"/>
</dbReference>
<keyword evidence="5 12" id="KW-0235">DNA replication</keyword>
<evidence type="ECO:0000256" key="4">
    <source>
        <dbReference type="ARBA" id="ARBA00022695"/>
    </source>
</evidence>
<dbReference type="InterPro" id="IPR006295">
    <property type="entry name" value="DNA_primase_DnaG"/>
</dbReference>
<dbReference type="InterPro" id="IPR050219">
    <property type="entry name" value="DnaG_primase"/>
</dbReference>
<comment type="function">
    <text evidence="12 13">RNA polymerase that catalyzes the synthesis of short RNA molecules used as primers for DNA polymerase during DNA replication.</text>
</comment>
<dbReference type="Gene3D" id="1.10.860.10">
    <property type="entry name" value="DNAb Helicase, Chain A"/>
    <property type="match status" value="1"/>
</dbReference>
<dbReference type="OrthoDB" id="9803773at2"/>
<keyword evidence="1 12" id="KW-0240">DNA-directed RNA polymerase</keyword>
<evidence type="ECO:0000256" key="14">
    <source>
        <dbReference type="PIRSR" id="PIRSR002811-1"/>
    </source>
</evidence>
<dbReference type="FunFam" id="3.40.1360.10:FF:000002">
    <property type="entry name" value="DNA primase"/>
    <property type="match status" value="1"/>
</dbReference>
<dbReference type="SUPFAM" id="SSF56731">
    <property type="entry name" value="DNA primase core"/>
    <property type="match status" value="1"/>
</dbReference>
<dbReference type="PIRSF" id="PIRSF002811">
    <property type="entry name" value="DnaG"/>
    <property type="match status" value="1"/>
</dbReference>
<dbReference type="Gene3D" id="3.40.1360.10">
    <property type="match status" value="1"/>
</dbReference>
<dbReference type="GO" id="GO:1990077">
    <property type="term" value="C:primosome complex"/>
    <property type="evidence" value="ECO:0007669"/>
    <property type="project" value="UniProtKB-KW"/>
</dbReference>
<dbReference type="InterPro" id="IPR037068">
    <property type="entry name" value="DNA_primase_core_N_sf"/>
</dbReference>
<keyword evidence="9" id="KW-0460">Magnesium</keyword>
<accession>A0A4P8XSL3</accession>
<dbReference type="InterPro" id="IPR002694">
    <property type="entry name" value="Znf_CHC2"/>
</dbReference>
<dbReference type="InterPro" id="IPR013264">
    <property type="entry name" value="DNAG_N"/>
</dbReference>
<dbReference type="EC" id="2.7.7.101" evidence="12"/>
<comment type="domain">
    <text evidence="12">Contains an N-terminal zinc-binding domain, a central core domain that contains the primase activity, and a C-terminal DnaB-binding domain.</text>
</comment>
<evidence type="ECO:0000313" key="17">
    <source>
        <dbReference type="Proteomes" id="UP000301475"/>
    </source>
</evidence>
<keyword evidence="2 12" id="KW-0639">Primosome</keyword>
<sequence>MPLPESFLQELKMRSDLTELASNYISLKRKGRNMVGLCPFHGEKTPSFNIYTENNSFYCFGCGAGGDVITFTMRIENLDYIEAVKFLAERAGLNMPEESNYDDSMANLKKRIYEANRETARFFHRCLYSPLGKEGLDYLHSRGLTDKTIRHFGLGFAPNDHFALSNYLRKKGFKDNELISANLVYKNKSGNGTNDRFYNRVMFPIIDVRGNVIAFGGRIMTDQKPKYLNTSDTPVFSKSNNLFSLNNAKKNQDRTLILCEGYMDVIAVNQAGFQNAVATLGTALTSQQASVMKRYADDVIICYDADEAGQKATQRAIGILRRTGLNIRVLTVPDGKDPDEFIRKHGDNGGAAFYNLVNGSFNDVEYQLSKVRKKYDLKLADQRVKYVNEAINIIAKIDDDVERDVYSSKLADETGVHTESISNSLKRVRSKIKYSNRKEEFRKIRTNLSGREDKINLQHKDKPRATIAEEMLLSYMVNHPEVEQYIYSRVPNDSFVTDFNKKLYGYFVNRIEGGYEPLTSLNEDFTSDEINKIYSIVNKTIDKNPTQQALDEYISVIFEEKGKLSKEQIANTSLDEFSQQINNLKKKRE</sequence>
<dbReference type="EMBL" id="CP039381">
    <property type="protein sequence ID" value="QCT05896.1"/>
    <property type="molecule type" value="Genomic_DNA"/>
</dbReference>
<dbReference type="InterPro" id="IPR030846">
    <property type="entry name" value="DnaG_bac"/>
</dbReference>
<dbReference type="AlphaFoldDB" id="A0A4P8XSL3"/>
<dbReference type="CDD" id="cd03364">
    <property type="entry name" value="TOPRIM_DnaG_primases"/>
    <property type="match status" value="1"/>
</dbReference>
<evidence type="ECO:0000256" key="9">
    <source>
        <dbReference type="ARBA" id="ARBA00022842"/>
    </source>
</evidence>
<keyword evidence="8 12" id="KW-0862">Zinc</keyword>
<dbReference type="Gene3D" id="3.90.980.10">
    <property type="entry name" value="DNA primase, catalytic core, N-terminal domain"/>
    <property type="match status" value="1"/>
</dbReference>
<evidence type="ECO:0000256" key="10">
    <source>
        <dbReference type="ARBA" id="ARBA00023125"/>
    </source>
</evidence>
<evidence type="ECO:0000256" key="7">
    <source>
        <dbReference type="ARBA" id="ARBA00022771"/>
    </source>
</evidence>
<dbReference type="InterPro" id="IPR034151">
    <property type="entry name" value="TOPRIM_DnaG_bac"/>
</dbReference>
<keyword evidence="3 12" id="KW-0808">Transferase</keyword>
<gene>
    <name evidence="12" type="primary">dnaG</name>
    <name evidence="16" type="ORF">E5Z56_00285</name>
</gene>
<dbReference type="Pfam" id="PF01807">
    <property type="entry name" value="Zn_ribbon_DnaG"/>
    <property type="match status" value="1"/>
</dbReference>
<keyword evidence="6 12" id="KW-0479">Metal-binding</keyword>
<dbReference type="SMART" id="SM00493">
    <property type="entry name" value="TOPRIM"/>
    <property type="match status" value="1"/>
</dbReference>
<protein>
    <recommendedName>
        <fullName evidence="12 13">DNA primase</fullName>
        <ecNumber evidence="12">2.7.7.101</ecNumber>
    </recommendedName>
</protein>
<proteinExistence type="inferred from homology"/>
<dbReference type="FunFam" id="3.90.580.10:FF:000001">
    <property type="entry name" value="DNA primase"/>
    <property type="match status" value="1"/>
</dbReference>
<dbReference type="SMART" id="SM00400">
    <property type="entry name" value="ZnF_CHCC"/>
    <property type="match status" value="1"/>
</dbReference>
<dbReference type="PROSITE" id="PS50880">
    <property type="entry name" value="TOPRIM"/>
    <property type="match status" value="1"/>
</dbReference>
<evidence type="ECO:0000259" key="15">
    <source>
        <dbReference type="PROSITE" id="PS50880"/>
    </source>
</evidence>
<evidence type="ECO:0000313" key="16">
    <source>
        <dbReference type="EMBL" id="QCT05896.1"/>
    </source>
</evidence>
<dbReference type="GO" id="GO:0008270">
    <property type="term" value="F:zinc ion binding"/>
    <property type="evidence" value="ECO:0007669"/>
    <property type="project" value="UniProtKB-UniRule"/>
</dbReference>
<dbReference type="GO" id="GO:0000428">
    <property type="term" value="C:DNA-directed RNA polymerase complex"/>
    <property type="evidence" value="ECO:0007669"/>
    <property type="project" value="UniProtKB-KW"/>
</dbReference>
<keyword evidence="10 12" id="KW-0238">DNA-binding</keyword>
<evidence type="ECO:0000256" key="13">
    <source>
        <dbReference type="PIRNR" id="PIRNR002811"/>
    </source>
</evidence>
<keyword evidence="11 12" id="KW-0804">Transcription</keyword>
<evidence type="ECO:0000256" key="1">
    <source>
        <dbReference type="ARBA" id="ARBA00022478"/>
    </source>
</evidence>
<evidence type="ECO:0000256" key="11">
    <source>
        <dbReference type="ARBA" id="ARBA00023163"/>
    </source>
</evidence>
<dbReference type="NCBIfam" id="TIGR01391">
    <property type="entry name" value="dnaG"/>
    <property type="match status" value="1"/>
</dbReference>
<keyword evidence="17" id="KW-1185">Reference proteome</keyword>
<dbReference type="Pfam" id="PF10410">
    <property type="entry name" value="DnaB_bind"/>
    <property type="match status" value="1"/>
</dbReference>
<keyword evidence="7 12" id="KW-0863">Zinc-finger</keyword>
<keyword evidence="4 12" id="KW-0548">Nucleotidyltransferase</keyword>
<evidence type="ECO:0000256" key="8">
    <source>
        <dbReference type="ARBA" id="ARBA00022833"/>
    </source>
</evidence>
<dbReference type="RefSeq" id="WP_138156001.1">
    <property type="nucleotide sequence ID" value="NZ_CP039381.1"/>
</dbReference>
<dbReference type="InterPro" id="IPR006171">
    <property type="entry name" value="TOPRIM_dom"/>
</dbReference>
<feature type="domain" description="Toprim" evidence="15">
    <location>
        <begin position="254"/>
        <end position="335"/>
    </location>
</feature>
<evidence type="ECO:0000256" key="6">
    <source>
        <dbReference type="ARBA" id="ARBA00022723"/>
    </source>
</evidence>
<reference evidence="16 17" key="1">
    <citation type="submission" date="2019-04" db="EMBL/GenBank/DDBJ databases">
        <authorList>
            <person name="Embree M."/>
            <person name="Gaffney J.R."/>
        </authorList>
    </citation>
    <scope>NUCLEOTIDE SEQUENCE [LARGE SCALE GENOMIC DNA]</scope>
    <source>
        <strain evidence="16 17">JE7A12</strain>
    </source>
</reference>
<dbReference type="InterPro" id="IPR016136">
    <property type="entry name" value="DNA_helicase_N/primase_C"/>
</dbReference>
<dbReference type="PANTHER" id="PTHR30313:SF2">
    <property type="entry name" value="DNA PRIMASE"/>
    <property type="match status" value="1"/>
</dbReference>
<dbReference type="Pfam" id="PF08275">
    <property type="entry name" value="DNAG_N"/>
    <property type="match status" value="1"/>
</dbReference>
<dbReference type="Pfam" id="PF13155">
    <property type="entry name" value="Toprim_2"/>
    <property type="match status" value="1"/>
</dbReference>
<dbReference type="FunFam" id="3.90.980.10:FF:000001">
    <property type="entry name" value="DNA primase"/>
    <property type="match status" value="1"/>
</dbReference>
<dbReference type="Proteomes" id="UP000301475">
    <property type="component" value="Chromosome"/>
</dbReference>
<dbReference type="GO" id="GO:0005737">
    <property type="term" value="C:cytoplasm"/>
    <property type="evidence" value="ECO:0007669"/>
    <property type="project" value="TreeGrafter"/>
</dbReference>
<organism evidence="16 17">
    <name type="scientific">Ruminococcus bovis</name>
    <dbReference type="NCBI Taxonomy" id="2564099"/>
    <lineage>
        <taxon>Bacteria</taxon>
        <taxon>Bacillati</taxon>
        <taxon>Bacillota</taxon>
        <taxon>Clostridia</taxon>
        <taxon>Eubacteriales</taxon>
        <taxon>Oscillospiraceae</taxon>
        <taxon>Ruminococcus</taxon>
    </lineage>
</organism>
<dbReference type="SUPFAM" id="SSF57783">
    <property type="entry name" value="Zinc beta-ribbon"/>
    <property type="match status" value="1"/>
</dbReference>
<dbReference type="InterPro" id="IPR019475">
    <property type="entry name" value="DNA_primase_DnaB-bd"/>
</dbReference>
<comment type="similarity">
    <text evidence="12 13">Belongs to the DnaG primase family.</text>
</comment>
<evidence type="ECO:0000256" key="2">
    <source>
        <dbReference type="ARBA" id="ARBA00022515"/>
    </source>
</evidence>
<dbReference type="HAMAP" id="MF_00974">
    <property type="entry name" value="DNA_primase_DnaG"/>
    <property type="match status" value="1"/>
</dbReference>
<comment type="subunit">
    <text evidence="12">Monomer. Interacts with DnaB.</text>
</comment>
<comment type="catalytic activity">
    <reaction evidence="12">
        <text>ssDNA + n NTP = ssDNA/pppN(pN)n-1 hybrid + (n-1) diphosphate.</text>
        <dbReference type="EC" id="2.7.7.101"/>
    </reaction>
</comment>
<dbReference type="GO" id="GO:0003899">
    <property type="term" value="F:DNA-directed RNA polymerase activity"/>
    <property type="evidence" value="ECO:0007669"/>
    <property type="project" value="UniProtKB-UniRule"/>
</dbReference>
<name>A0A4P8XSL3_9FIRM</name>
<dbReference type="InterPro" id="IPR036977">
    <property type="entry name" value="DNA_primase_Znf_CHC2"/>
</dbReference>